<name>A0A2T5ML57_9GAMM</name>
<protein>
    <submittedName>
        <fullName evidence="3">Pilus assembly protein</fullName>
    </submittedName>
</protein>
<dbReference type="Pfam" id="PF13681">
    <property type="entry name" value="PilX"/>
    <property type="match status" value="1"/>
</dbReference>
<feature type="domain" description="Type 4 fimbrial biogenesis protein PilX N-terminal" evidence="2">
    <location>
        <begin position="1"/>
        <end position="48"/>
    </location>
</feature>
<evidence type="ECO:0000313" key="3">
    <source>
        <dbReference type="EMBL" id="PTU33316.1"/>
    </source>
</evidence>
<sequence length="167" mass="17506">MALIFALILLVVITLLGLGAMRGTALMQKIMANFYDRQTAFQSAEAGLTAGAQALTAGTTNIRNCGPGGVVCPSNPFTDSTASTNIITVGSSIFSFSLLVSQPQYIIENLGTWPDPSTSTGFGQTANAAQYGAQGATTTAVYYRITARSSDTTDDRAVVTLQAMYKQ</sequence>
<dbReference type="OrthoDB" id="5801860at2"/>
<dbReference type="EMBL" id="QANS01000001">
    <property type="protein sequence ID" value="PTU33316.1"/>
    <property type="molecule type" value="Genomic_DNA"/>
</dbReference>
<comment type="caution">
    <text evidence="3">The sequence shown here is derived from an EMBL/GenBank/DDBJ whole genome shotgun (WGS) entry which is preliminary data.</text>
</comment>
<reference evidence="3 4" key="1">
    <citation type="submission" date="2018-04" db="EMBL/GenBank/DDBJ databases">
        <title>Novel species isolated from glacier.</title>
        <authorList>
            <person name="Liu Q."/>
            <person name="Xin Y.-H."/>
        </authorList>
    </citation>
    <scope>NUCLEOTIDE SEQUENCE [LARGE SCALE GENOMIC DNA]</scope>
    <source>
        <strain evidence="3 4">GT1R17</strain>
    </source>
</reference>
<proteinExistence type="predicted"/>
<accession>A0A2T5ML57</accession>
<dbReference type="Proteomes" id="UP000244248">
    <property type="component" value="Unassembled WGS sequence"/>
</dbReference>
<gene>
    <name evidence="3" type="ORF">CJD38_03890</name>
</gene>
<keyword evidence="4" id="KW-1185">Reference proteome</keyword>
<dbReference type="InterPro" id="IPR025746">
    <property type="entry name" value="PilX_N_dom"/>
</dbReference>
<feature type="domain" description="PilX/PilW C-terminal" evidence="1">
    <location>
        <begin position="80"/>
        <end position="166"/>
    </location>
</feature>
<dbReference type="AlphaFoldDB" id="A0A2T5ML57"/>
<organism evidence="3 4">
    <name type="scientific">Stenotrophobium rhamnosiphilum</name>
    <dbReference type="NCBI Taxonomy" id="2029166"/>
    <lineage>
        <taxon>Bacteria</taxon>
        <taxon>Pseudomonadati</taxon>
        <taxon>Pseudomonadota</taxon>
        <taxon>Gammaproteobacteria</taxon>
        <taxon>Nevskiales</taxon>
        <taxon>Nevskiaceae</taxon>
        <taxon>Stenotrophobium</taxon>
    </lineage>
</organism>
<evidence type="ECO:0000259" key="1">
    <source>
        <dbReference type="Pfam" id="PF13681"/>
    </source>
</evidence>
<evidence type="ECO:0000313" key="4">
    <source>
        <dbReference type="Proteomes" id="UP000244248"/>
    </source>
</evidence>
<dbReference type="Pfam" id="PF14341">
    <property type="entry name" value="PilX_N"/>
    <property type="match status" value="1"/>
</dbReference>
<dbReference type="InterPro" id="IPR025205">
    <property type="entry name" value="PilX/PilW_C"/>
</dbReference>
<evidence type="ECO:0000259" key="2">
    <source>
        <dbReference type="Pfam" id="PF14341"/>
    </source>
</evidence>